<name>A0A9P6Y511_RHIOR</name>
<accession>A0A9P6Y511</accession>
<gene>
    <name evidence="1" type="ORF">G6F51_009232</name>
</gene>
<evidence type="ECO:0000313" key="2">
    <source>
        <dbReference type="Proteomes" id="UP000717996"/>
    </source>
</evidence>
<sequence length="232" mass="26456">MQSISECEQILTETLDKAHYKVSVSCGRLLYTIARIALSRQTHNPSAMDVDTPGVLQIRQMVTVVIETISKVEIGLEHSKKNTDQVYLGRIQELLKIKAQCCTLLSNWDFDSSFQVAYNLLTRGNDEIAAVLLPYLSFLLQKCRELPRWFPENAIQELKKRMNRSFVFINLMKLLLRTTPSSNELTSKIVSLLREFGSWNSVNETFTTNCWNLYVIGLEAGCSGCTSRMEFV</sequence>
<evidence type="ECO:0000313" key="1">
    <source>
        <dbReference type="EMBL" id="KAG1539286.1"/>
    </source>
</evidence>
<protein>
    <submittedName>
        <fullName evidence="1">Uncharacterized protein</fullName>
    </submittedName>
</protein>
<proteinExistence type="predicted"/>
<organism evidence="1 2">
    <name type="scientific">Rhizopus oryzae</name>
    <name type="common">Mucormycosis agent</name>
    <name type="synonym">Rhizopus arrhizus var. delemar</name>
    <dbReference type="NCBI Taxonomy" id="64495"/>
    <lineage>
        <taxon>Eukaryota</taxon>
        <taxon>Fungi</taxon>
        <taxon>Fungi incertae sedis</taxon>
        <taxon>Mucoromycota</taxon>
        <taxon>Mucoromycotina</taxon>
        <taxon>Mucoromycetes</taxon>
        <taxon>Mucorales</taxon>
        <taxon>Mucorineae</taxon>
        <taxon>Rhizopodaceae</taxon>
        <taxon>Rhizopus</taxon>
    </lineage>
</organism>
<dbReference type="OrthoDB" id="275783at2759"/>
<dbReference type="AlphaFoldDB" id="A0A9P6Y511"/>
<dbReference type="EMBL" id="JAANIT010001654">
    <property type="protein sequence ID" value="KAG1539286.1"/>
    <property type="molecule type" value="Genomic_DNA"/>
</dbReference>
<reference evidence="1" key="1">
    <citation type="journal article" date="2020" name="Microb. Genom.">
        <title>Genetic diversity of clinical and environmental Mucorales isolates obtained from an investigation of mucormycosis cases among solid organ transplant recipients.</title>
        <authorList>
            <person name="Nguyen M.H."/>
            <person name="Kaul D."/>
            <person name="Muto C."/>
            <person name="Cheng S.J."/>
            <person name="Richter R.A."/>
            <person name="Bruno V.M."/>
            <person name="Liu G."/>
            <person name="Beyhan S."/>
            <person name="Sundermann A.J."/>
            <person name="Mounaud S."/>
            <person name="Pasculle A.W."/>
            <person name="Nierman W.C."/>
            <person name="Driscoll E."/>
            <person name="Cumbie R."/>
            <person name="Clancy C.J."/>
            <person name="Dupont C.L."/>
        </authorList>
    </citation>
    <scope>NUCLEOTIDE SEQUENCE</scope>
    <source>
        <strain evidence="1">GL16</strain>
    </source>
</reference>
<dbReference type="Proteomes" id="UP000717996">
    <property type="component" value="Unassembled WGS sequence"/>
</dbReference>
<comment type="caution">
    <text evidence="1">The sequence shown here is derived from an EMBL/GenBank/DDBJ whole genome shotgun (WGS) entry which is preliminary data.</text>
</comment>